<evidence type="ECO:0000256" key="1">
    <source>
        <dbReference type="ARBA" id="ARBA00022729"/>
    </source>
</evidence>
<protein>
    <submittedName>
        <fullName evidence="4">BMP family ABC transporter substrate-binding protein</fullName>
    </submittedName>
</protein>
<keyword evidence="1 2" id="KW-0732">Signal</keyword>
<dbReference type="RefSeq" id="WP_219001927.1">
    <property type="nucleotide sequence ID" value="NZ_CP079194.1"/>
</dbReference>
<dbReference type="CDD" id="cd19963">
    <property type="entry name" value="PBP1_BMP-like"/>
    <property type="match status" value="1"/>
</dbReference>
<dbReference type="EMBL" id="CP079194">
    <property type="protein sequence ID" value="QXT39370.1"/>
    <property type="molecule type" value="Genomic_DNA"/>
</dbReference>
<keyword evidence="5" id="KW-1185">Reference proteome</keyword>
<dbReference type="PANTHER" id="PTHR43208">
    <property type="entry name" value="ABC TRANSPORTER SUBSTRATE-BINDING PROTEIN"/>
    <property type="match status" value="1"/>
</dbReference>
<feature type="domain" description="ABC transporter substrate-binding protein PnrA-like" evidence="3">
    <location>
        <begin position="30"/>
        <end position="300"/>
    </location>
</feature>
<dbReference type="Pfam" id="PF02608">
    <property type="entry name" value="Bmp"/>
    <property type="match status" value="1"/>
</dbReference>
<gene>
    <name evidence="4" type="ORF">KYE46_15805</name>
</gene>
<name>A0A8F6YCJ0_9RHOB</name>
<evidence type="ECO:0000256" key="2">
    <source>
        <dbReference type="SAM" id="SignalP"/>
    </source>
</evidence>
<feature type="signal peptide" evidence="2">
    <location>
        <begin position="1"/>
        <end position="23"/>
    </location>
</feature>
<reference evidence="4 5" key="1">
    <citation type="submission" date="2021-07" db="EMBL/GenBank/DDBJ databases">
        <title>A novel Jannaschia species isolated from marine dinoflagellate Ceratoperidinium margalefii.</title>
        <authorList>
            <person name="Jiang Y."/>
            <person name="Li Z."/>
        </authorList>
    </citation>
    <scope>NUCLEOTIDE SEQUENCE [LARGE SCALE GENOMIC DNA]</scope>
    <source>
        <strain evidence="4 5">J12C1-MA-4</strain>
    </source>
</reference>
<evidence type="ECO:0000313" key="4">
    <source>
        <dbReference type="EMBL" id="QXT39370.1"/>
    </source>
</evidence>
<evidence type="ECO:0000313" key="5">
    <source>
        <dbReference type="Proteomes" id="UP000825009"/>
    </source>
</evidence>
<accession>A0A8F6YCJ0</accession>
<evidence type="ECO:0000259" key="3">
    <source>
        <dbReference type="Pfam" id="PF02608"/>
    </source>
</evidence>
<sequence>MKLTTKLLATAALATGLAGAAFADGHEPLQVGFIYVGPTGDLGWTYEHDQGRLAVEEHFGDQVETVFLESVPEGADAERAITTMILGGADMVFTTSFGYMEATNAVAGQFPDVLFEHATGYLREHPNVSTYSARFYEGRAIQGHIAGQMTESNIIGYIASFPIPEVIRGINSAYLHARAVNPDVEFRVVWAYTWFDPAAEGAAAQALIDAGADVILQHTDSTAPQAAAQEAGIYSFGQASDMAQFAPAPRISSIIDNWAPYYIERVGMALDGTWEQADTWDGIGPGMVEIGEMTEAIPEEVRASAQEMIDAIAAGEYHPFTGPINRQDGTAWLAEGEVADDGTLAGMDFYVEGITGDIPN</sequence>
<organism evidence="4 5">
    <name type="scientific">Gymnodinialimonas ceratoperidinii</name>
    <dbReference type="NCBI Taxonomy" id="2856823"/>
    <lineage>
        <taxon>Bacteria</taxon>
        <taxon>Pseudomonadati</taxon>
        <taxon>Pseudomonadota</taxon>
        <taxon>Alphaproteobacteria</taxon>
        <taxon>Rhodobacterales</taxon>
        <taxon>Paracoccaceae</taxon>
        <taxon>Gymnodinialimonas</taxon>
    </lineage>
</organism>
<dbReference type="InterPro" id="IPR052910">
    <property type="entry name" value="ABC-Purine-Binding"/>
</dbReference>
<dbReference type="InterPro" id="IPR003760">
    <property type="entry name" value="PnrA-like"/>
</dbReference>
<proteinExistence type="predicted"/>
<dbReference type="KEGG" id="gce:KYE46_15805"/>
<dbReference type="PANTHER" id="PTHR43208:SF1">
    <property type="entry name" value="ABC TRANSPORTER SUBSTRATE-BINDING PROTEIN"/>
    <property type="match status" value="1"/>
</dbReference>
<dbReference type="AlphaFoldDB" id="A0A8F6YCJ0"/>
<dbReference type="Proteomes" id="UP000825009">
    <property type="component" value="Chromosome"/>
</dbReference>
<dbReference type="GO" id="GO:0005886">
    <property type="term" value="C:plasma membrane"/>
    <property type="evidence" value="ECO:0007669"/>
    <property type="project" value="InterPro"/>
</dbReference>
<feature type="chain" id="PRO_5034162997" evidence="2">
    <location>
        <begin position="24"/>
        <end position="360"/>
    </location>
</feature>